<dbReference type="PANTHER" id="PTHR46312">
    <property type="entry name" value="NACHT DOMAIN-CONTAINING PROTEIN"/>
    <property type="match status" value="1"/>
</dbReference>
<evidence type="ECO:0000259" key="1">
    <source>
        <dbReference type="PROSITE" id="PS50837"/>
    </source>
</evidence>
<dbReference type="AlphaFoldDB" id="A0A952AML8"/>
<evidence type="ECO:0000313" key="3">
    <source>
        <dbReference type="Proteomes" id="UP000781173"/>
    </source>
</evidence>
<evidence type="ECO:0000313" key="2">
    <source>
        <dbReference type="EMBL" id="MBW7954176.1"/>
    </source>
</evidence>
<feature type="domain" description="NACHT" evidence="1">
    <location>
        <begin position="129"/>
        <end position="259"/>
    </location>
</feature>
<name>A0A952AML8_9BACT</name>
<dbReference type="InterPro" id="IPR007111">
    <property type="entry name" value="NACHT_NTPase"/>
</dbReference>
<dbReference type="Gene3D" id="3.40.50.300">
    <property type="entry name" value="P-loop containing nucleotide triphosphate hydrolases"/>
    <property type="match status" value="1"/>
</dbReference>
<protein>
    <submittedName>
        <fullName evidence="2">NACHT domain-containing protein</fullName>
    </submittedName>
</protein>
<dbReference type="PROSITE" id="PS50837">
    <property type="entry name" value="NACHT"/>
    <property type="match status" value="1"/>
</dbReference>
<dbReference type="EMBL" id="JACFOF010000025">
    <property type="protein sequence ID" value="MBW7954176.1"/>
    <property type="molecule type" value="Genomic_DNA"/>
</dbReference>
<proteinExistence type="predicted"/>
<gene>
    <name evidence="2" type="ORF">H3C67_05355</name>
</gene>
<comment type="caution">
    <text evidence="2">The sequence shown here is derived from an EMBL/GenBank/DDBJ whole genome shotgun (WGS) entry which is preliminary data.</text>
</comment>
<accession>A0A952AML8</accession>
<dbReference type="Pfam" id="PF05729">
    <property type="entry name" value="NACHT"/>
    <property type="match status" value="1"/>
</dbReference>
<dbReference type="SUPFAM" id="SSF52540">
    <property type="entry name" value="P-loop containing nucleoside triphosphate hydrolases"/>
    <property type="match status" value="1"/>
</dbReference>
<reference evidence="2" key="1">
    <citation type="journal article" date="2022" name="ISME J.">
        <title>A general approach to explore prokaryotic protein glycosylation reveals the unique surface layer modulation of an anammox bacterium.</title>
        <authorList>
            <person name="Pabst M."/>
            <person name="Grouzdev D.S."/>
            <person name="Lawson C.E."/>
            <person name="Kleikamp H.B.C."/>
            <person name="de Ram C."/>
            <person name="Louwen R."/>
            <person name="Lin Y.M."/>
            <person name="Lucker S."/>
            <person name="van Loosdrecht M.C.M."/>
            <person name="Laureni M."/>
        </authorList>
    </citation>
    <scope>NUCLEOTIDE SEQUENCE</scope>
    <source>
        <strain evidence="2">BROCD043</strain>
    </source>
</reference>
<sequence>MLIVFFTTLFQGGSSDDAFALAIKNILPLLGSGIIIFLFQKWFGEIFSQMSKFIDERIYPLVAGIKKVYLKQVKEYYLDFNYSQYGTEVRKLYPNNMVYEPLDLEPKEYGKEKVSGSIWQFLNEYKSTQTFVVIGKPGSGKSTLLKDMLLSFSSKDEQVQKSNLQNLIPVFVEIKRYYRMIIEKDGYTLAELVNRVASDLGVSLPRNFCDRNIKNGRFIILIDGLDEVPTETQRMAVIEWLDQQIRSHRSVKFIITSRPYGYSTGQIAEAFVLTIRNYSKKQVEDYIEKWIVANEIREAGVYNSGLRVKAKSLTRELLDKLELRPGLRSLANTPLITKMIVTVHVKKARLPGRRVQLYGDLFDVSIGKNINKWEAKGLREDKVMEVWKTLAYYMMENHEVEPLKEDIASLVINEKLRATGAQISTRDFFTMSIDLTGLLNEDPPNHYTFAHSTFRDYLASLYILDDKTNLEKKLIEKIGDPWWVETIRLYAAATDATTIVEESISEESPSQTALSIAIDCMIEAKTIKSDIRKRFEQYLQLSLEGSNVESRRLASEAILSSRLRWMEELGSGNIAIDNGYIENCEYQLFIDTMAQSEHQVIPDCWNETVFPDGQSRKYVLGIRPSDAQEFCNWLTRRDLFDRRYRLPSKEEIDAIGDLSQDLKNIAFWILDNSAENNISLYPATNPNSISQFEVVARLNQDLSILRRLGEAIKSKNELTSSAQILSRQIDLGTGGTVGTKLGVAGQEMKIVHEITDKRRNSDMLNEYLRHSKVFGYELERFINILSTRFIQTLNDTSDFTGWLSGSNNSYVLYPNWIMALENSQRVADQVVSQFSLNQFDKFVINQMQSASEDIKNRKWSRTGESTRKDIALQYNFLRWFTRVGLVYLATTSLTEGTNLKPPTINKAKLREVCEIALANLTRLEHNIEQNTHPSIGIRLVQEKRGLGEKRG</sequence>
<dbReference type="InterPro" id="IPR027417">
    <property type="entry name" value="P-loop_NTPase"/>
</dbReference>
<organism evidence="2 3">
    <name type="scientific">Candidatus Dojkabacteria bacterium</name>
    <dbReference type="NCBI Taxonomy" id="2099670"/>
    <lineage>
        <taxon>Bacteria</taxon>
        <taxon>Candidatus Dojkabacteria</taxon>
    </lineage>
</organism>
<dbReference type="PANTHER" id="PTHR46312:SF2">
    <property type="entry name" value="NUCLEOTIDE-BINDING OLIGOMERIZATION DOMAIN-CONTAINING PROTEIN 2-LIKE"/>
    <property type="match status" value="1"/>
</dbReference>
<dbReference type="Proteomes" id="UP000781173">
    <property type="component" value="Unassembled WGS sequence"/>
</dbReference>